<keyword evidence="2" id="KW-0963">Cytoplasm</keyword>
<evidence type="ECO:0000259" key="7">
    <source>
        <dbReference type="PROSITE" id="PS50057"/>
    </source>
</evidence>
<dbReference type="InterPro" id="IPR018979">
    <property type="entry name" value="FERM_N"/>
</dbReference>
<dbReference type="PANTHER" id="PTHR23280:SF24">
    <property type="entry name" value="BAND 4.1-LIKE PROTEIN 1"/>
    <property type="match status" value="1"/>
</dbReference>
<protein>
    <submittedName>
        <fullName evidence="9">Band 4.1-like protein 1 isoform X4</fullName>
    </submittedName>
</protein>
<feature type="compositionally biased region" description="Basic and acidic residues" evidence="6">
    <location>
        <begin position="513"/>
        <end position="526"/>
    </location>
</feature>
<dbReference type="InterPro" id="IPR035963">
    <property type="entry name" value="FERM_2"/>
</dbReference>
<feature type="compositionally biased region" description="Basic and acidic residues" evidence="6">
    <location>
        <begin position="444"/>
        <end position="481"/>
    </location>
</feature>
<feature type="compositionally biased region" description="Basic and acidic residues" evidence="6">
    <location>
        <begin position="538"/>
        <end position="565"/>
    </location>
</feature>
<reference evidence="9" key="3">
    <citation type="submission" date="2025-08" db="UniProtKB">
        <authorList>
            <consortium name="RefSeq"/>
        </authorList>
    </citation>
    <scope>IDENTIFICATION</scope>
    <source>
        <strain evidence="9">17A/GY</strain>
        <tissue evidence="9">Liver</tissue>
    </source>
</reference>
<accession>A0A9J7H139</accession>
<keyword evidence="8" id="KW-1185">Reference proteome</keyword>
<dbReference type="InterPro" id="IPR019749">
    <property type="entry name" value="Band_41_domain"/>
</dbReference>
<dbReference type="InterPro" id="IPR000798">
    <property type="entry name" value="Ez/rad/moesin-like"/>
</dbReference>
<dbReference type="GO" id="GO:0005886">
    <property type="term" value="C:plasma membrane"/>
    <property type="evidence" value="ECO:0007669"/>
    <property type="project" value="TreeGrafter"/>
</dbReference>
<feature type="region of interest" description="Disordered" evidence="6">
    <location>
        <begin position="513"/>
        <end position="584"/>
    </location>
</feature>
<dbReference type="Gene3D" id="3.10.20.90">
    <property type="entry name" value="Phosphatidylinositol 3-kinase Catalytic Subunit, Chain A, domain 1"/>
    <property type="match status" value="1"/>
</dbReference>
<dbReference type="PRINTS" id="PR00935">
    <property type="entry name" value="BAND41"/>
</dbReference>
<dbReference type="CDD" id="cd13184">
    <property type="entry name" value="FERM_C_4_1_family"/>
    <property type="match status" value="1"/>
</dbReference>
<dbReference type="Pfam" id="PF04382">
    <property type="entry name" value="SAB"/>
    <property type="match status" value="1"/>
</dbReference>
<dbReference type="InterPro" id="IPR000299">
    <property type="entry name" value="FERM_domain"/>
</dbReference>
<evidence type="ECO:0000256" key="1">
    <source>
        <dbReference type="ARBA" id="ARBA00004245"/>
    </source>
</evidence>
<dbReference type="SUPFAM" id="SSF50729">
    <property type="entry name" value="PH domain-like"/>
    <property type="match status" value="1"/>
</dbReference>
<dbReference type="FunFam" id="3.10.20.90:FF:000002">
    <property type="entry name" value="Erythrocyte protein band 4.1-like 3"/>
    <property type="match status" value="1"/>
</dbReference>
<dbReference type="Pfam" id="PF05902">
    <property type="entry name" value="4_1_CTD"/>
    <property type="match status" value="1"/>
</dbReference>
<dbReference type="Pfam" id="PF09380">
    <property type="entry name" value="FERM_C"/>
    <property type="match status" value="1"/>
</dbReference>
<feature type="domain" description="FERM" evidence="7">
    <location>
        <begin position="97"/>
        <end position="378"/>
    </location>
</feature>
<dbReference type="GO" id="GO:0005198">
    <property type="term" value="F:structural molecule activity"/>
    <property type="evidence" value="ECO:0007669"/>
    <property type="project" value="InterPro"/>
</dbReference>
<dbReference type="InterPro" id="IPR014352">
    <property type="entry name" value="FERM/acyl-CoA-bd_prot_sf"/>
</dbReference>
<keyword evidence="4" id="KW-0009">Actin-binding</keyword>
<dbReference type="GO" id="GO:0031032">
    <property type="term" value="P:actomyosin structure organization"/>
    <property type="evidence" value="ECO:0007669"/>
    <property type="project" value="TreeGrafter"/>
</dbReference>
<dbReference type="Gene3D" id="1.20.80.10">
    <property type="match status" value="1"/>
</dbReference>
<evidence type="ECO:0000256" key="4">
    <source>
        <dbReference type="ARBA" id="ARBA00023203"/>
    </source>
</evidence>
<feature type="region of interest" description="Disordered" evidence="6">
    <location>
        <begin position="1"/>
        <end position="63"/>
    </location>
</feature>
<dbReference type="InterPro" id="IPR011993">
    <property type="entry name" value="PH-like_dom_sf"/>
</dbReference>
<feature type="region of interest" description="Disordered" evidence="6">
    <location>
        <begin position="630"/>
        <end position="688"/>
    </location>
</feature>
<dbReference type="CTD" id="2036"/>
<dbReference type="InterPro" id="IPR007477">
    <property type="entry name" value="SAB_dom"/>
</dbReference>
<dbReference type="InterPro" id="IPR029071">
    <property type="entry name" value="Ubiquitin-like_domsf"/>
</dbReference>
<comment type="subcellular location">
    <subcellularLocation>
        <location evidence="1">Cytoplasm</location>
        <location evidence="1">Cytoskeleton</location>
    </subcellularLocation>
</comment>
<dbReference type="FunFam" id="1.20.80.10:FF:000001">
    <property type="entry name" value="Erythrocyte membrane protein band 4.1"/>
    <property type="match status" value="1"/>
</dbReference>
<dbReference type="RefSeq" id="XP_035302000.1">
    <property type="nucleotide sequence ID" value="XM_035446109.1"/>
</dbReference>
<keyword evidence="5" id="KW-0206">Cytoskeleton</keyword>
<dbReference type="InterPro" id="IPR014847">
    <property type="entry name" value="FA"/>
</dbReference>
<dbReference type="InterPro" id="IPR018980">
    <property type="entry name" value="FERM_PH-like_C"/>
</dbReference>
<dbReference type="GO" id="GO:0005856">
    <property type="term" value="C:cytoskeleton"/>
    <property type="evidence" value="ECO:0007669"/>
    <property type="project" value="UniProtKB-SubCell"/>
</dbReference>
<feature type="compositionally biased region" description="Basic and acidic residues" evidence="6">
    <location>
        <begin position="38"/>
        <end position="50"/>
    </location>
</feature>
<feature type="region of interest" description="Disordered" evidence="6">
    <location>
        <begin position="428"/>
        <end position="481"/>
    </location>
</feature>
<dbReference type="SUPFAM" id="SSF47031">
    <property type="entry name" value="Second domain of FERM"/>
    <property type="match status" value="1"/>
</dbReference>
<dbReference type="FunFam" id="2.30.29.30:FF:000001">
    <property type="entry name" value="Erythrocyte membrane protein band 4.1"/>
    <property type="match status" value="1"/>
</dbReference>
<dbReference type="Proteomes" id="UP001108280">
    <property type="component" value="Chromosome 6"/>
</dbReference>
<evidence type="ECO:0000313" key="8">
    <source>
        <dbReference type="Proteomes" id="UP001108280"/>
    </source>
</evidence>
<dbReference type="CDD" id="cd14473">
    <property type="entry name" value="FERM_B-lobe"/>
    <property type="match status" value="1"/>
</dbReference>
<dbReference type="Pfam" id="PF00373">
    <property type="entry name" value="FERM_M"/>
    <property type="match status" value="1"/>
</dbReference>
<dbReference type="PIRSF" id="PIRSF002304">
    <property type="entry name" value="Membrane_skeletal_4_1"/>
    <property type="match status" value="1"/>
</dbReference>
<dbReference type="PANTHER" id="PTHR23280">
    <property type="entry name" value="4.1 G PROTEIN"/>
    <property type="match status" value="1"/>
</dbReference>
<dbReference type="InterPro" id="IPR019747">
    <property type="entry name" value="FERM_CS"/>
</dbReference>
<reference evidence="8" key="2">
    <citation type="journal article" date="2020" name="Biotechnol. Bioeng.">
        <title>Chromosome-scale scaffolds for the Chinese hamster reference genome assembly to facilitate the study of the CHO epigenome.</title>
        <authorList>
            <person name="Hilliard W."/>
            <person name="MacDonald M."/>
            <person name="Lee K.H."/>
        </authorList>
    </citation>
    <scope>NUCLEOTIDE SEQUENCE [LARGE SCALE GENOMIC DNA]</scope>
    <source>
        <strain evidence="8">17A/GY</strain>
    </source>
</reference>
<evidence type="ECO:0000256" key="5">
    <source>
        <dbReference type="ARBA" id="ARBA00023212"/>
    </source>
</evidence>
<dbReference type="SUPFAM" id="SSF54236">
    <property type="entry name" value="Ubiquitin-like"/>
    <property type="match status" value="1"/>
</dbReference>
<organism evidence="8 9">
    <name type="scientific">Cricetulus griseus</name>
    <name type="common">Chinese hamster</name>
    <name type="synonym">Cricetulus barabensis griseus</name>
    <dbReference type="NCBI Taxonomy" id="10029"/>
    <lineage>
        <taxon>Eukaryota</taxon>
        <taxon>Metazoa</taxon>
        <taxon>Chordata</taxon>
        <taxon>Craniata</taxon>
        <taxon>Vertebrata</taxon>
        <taxon>Euteleostomi</taxon>
        <taxon>Mammalia</taxon>
        <taxon>Eutheria</taxon>
        <taxon>Euarchontoglires</taxon>
        <taxon>Glires</taxon>
        <taxon>Rodentia</taxon>
        <taxon>Myomorpha</taxon>
        <taxon>Muroidea</taxon>
        <taxon>Cricetidae</taxon>
        <taxon>Cricetinae</taxon>
        <taxon>Cricetulus</taxon>
    </lineage>
</organism>
<dbReference type="SMART" id="SM01195">
    <property type="entry name" value="FA"/>
    <property type="match status" value="1"/>
</dbReference>
<proteinExistence type="predicted"/>
<name>A0A9J7H139_CRIGR</name>
<dbReference type="InterPro" id="IPR008379">
    <property type="entry name" value="Band_4.1_C"/>
</dbReference>
<gene>
    <name evidence="9" type="primary">Epb41l1</name>
</gene>
<dbReference type="SMART" id="SM01196">
    <property type="entry name" value="FERM_C"/>
    <property type="match status" value="1"/>
</dbReference>
<dbReference type="GO" id="GO:0030866">
    <property type="term" value="P:cortical actin cytoskeleton organization"/>
    <property type="evidence" value="ECO:0007669"/>
    <property type="project" value="InterPro"/>
</dbReference>
<dbReference type="GO" id="GO:0003779">
    <property type="term" value="F:actin binding"/>
    <property type="evidence" value="ECO:0007669"/>
    <property type="project" value="UniProtKB-KW"/>
</dbReference>
<dbReference type="PROSITE" id="PS50057">
    <property type="entry name" value="FERM_3"/>
    <property type="match status" value="1"/>
</dbReference>
<evidence type="ECO:0000313" key="9">
    <source>
        <dbReference type="RefSeq" id="XP_035302000.1"/>
    </source>
</evidence>
<evidence type="ECO:0000256" key="2">
    <source>
        <dbReference type="ARBA" id="ARBA00022490"/>
    </source>
</evidence>
<dbReference type="CDD" id="cd17201">
    <property type="entry name" value="FERM_F1_EPB41L1"/>
    <property type="match status" value="1"/>
</dbReference>
<dbReference type="PRINTS" id="PR00661">
    <property type="entry name" value="ERMFAMILY"/>
</dbReference>
<dbReference type="InterPro" id="IPR019748">
    <property type="entry name" value="FERM_central"/>
</dbReference>
<dbReference type="PROSITE" id="PS00660">
    <property type="entry name" value="FERM_1"/>
    <property type="match status" value="1"/>
</dbReference>
<evidence type="ECO:0000256" key="3">
    <source>
        <dbReference type="ARBA" id="ARBA00022553"/>
    </source>
</evidence>
<dbReference type="AlphaFoldDB" id="A0A9J7H139"/>
<dbReference type="Pfam" id="PF09379">
    <property type="entry name" value="FERM_N"/>
    <property type="match status" value="1"/>
</dbReference>
<reference evidence="8" key="1">
    <citation type="journal article" date="2018" name="Biotechnol. Bioeng.">
        <title>A reference genome of the Chinese hamster based on a hybrid assembly strategy.</title>
        <authorList>
            <person name="Rupp O."/>
            <person name="MacDonald M.L."/>
            <person name="Li S."/>
            <person name="Dhiman H."/>
            <person name="Polson S."/>
            <person name="Griep S."/>
            <person name="Heffner K."/>
            <person name="Hernandez I."/>
            <person name="Brinkrolf K."/>
            <person name="Jadhav V."/>
            <person name="Samoudi M."/>
            <person name="Hao H."/>
            <person name="Kingham B."/>
            <person name="Goesmann A."/>
            <person name="Betenbaugh M.J."/>
            <person name="Lewis N.E."/>
            <person name="Borth N."/>
            <person name="Lee K.H."/>
        </authorList>
    </citation>
    <scope>NUCLEOTIDE SEQUENCE [LARGE SCALE GENOMIC DNA]</scope>
    <source>
        <strain evidence="8">17A/GY</strain>
    </source>
</reference>
<dbReference type="SMART" id="SM00295">
    <property type="entry name" value="B41"/>
    <property type="match status" value="1"/>
</dbReference>
<evidence type="ECO:0000256" key="6">
    <source>
        <dbReference type="SAM" id="MobiDB-lite"/>
    </source>
</evidence>
<dbReference type="Gene3D" id="2.30.29.30">
    <property type="entry name" value="Pleckstrin-homology domain (PH domain)/Phosphotyrosine-binding domain (PTB)"/>
    <property type="match status" value="1"/>
</dbReference>
<dbReference type="PROSITE" id="PS00661">
    <property type="entry name" value="FERM_2"/>
    <property type="match status" value="1"/>
</dbReference>
<sequence length="803" mass="90212">MTTETGPDSEVKKAQEETPQQPEAAAAVTTPVTPAGHSHPETNSNEKHLPQQDTRPAEQSLDMEDKDYCEADGLSERTTPSKAQKSPQKIAKKFKSAICRVTLLDASEYECEVEKHGRGQVLFDLVCEHLNLLEKDYFGLTFCDADSQKNWLDPSKEIKKQIRSSPWNFAFTVKFYPPDPAQLTEDITRYYLCLQLRADIITGRLPCSFVTHALLGSYAVQAELGDYDAEEHMGNYVSELRFAPNQTRELEERIMELHKTYRGMTPGEAEIHFLENAKKLSMYGVDLHHAKDSEGIDIMLGVCANGLLIYRDRLRINRFAWPKILKISYKRSNFYIKIRPGEYEQFESTIGFKLPNHRSAKRLWKVCIEHHTFFRLVSPEPPPKGFLVMGSKFRYSGRTQAQTRQASALIDRPAPFFERSSSKRYTMSRSLDGAEFSRPASVSENHDAGPDGDKREDDAESGGRRSEAEEGEVRTPTKIKELKFLDKPEDVLLKHQASINELKRTLKEPNSKLIHRDRDWERERRLPSSPASPSPKGTPEKASERAGLREGSEEKVKPPRPRAPESDTGDEDQDQERDAVFLKDNHLAIERKCSSITVSSTSSLEAEVDFTVIGDYHGSAFEDFSRSLPELDRDKSDSETEGLVFSRDLKGPSSQEDESGGIEDSPDRGACSTPEMPQFEVDGGAPVGKDFMTTPPCITTETISTTMIIGKDVLTSTYGATAETLSTSTTTHVTKTVKGGFSETRIEKRIIITGDEDVDQDQALALAIKEAKLQHPDMLVTKAVVYRETDPSPEERDKKPQES</sequence>
<dbReference type="Pfam" id="PF08736">
    <property type="entry name" value="FA"/>
    <property type="match status" value="1"/>
</dbReference>
<keyword evidence="3" id="KW-0597">Phosphoprotein</keyword>
<dbReference type="GeneID" id="100751805"/>
<feature type="compositionally biased region" description="Low complexity" evidence="6">
    <location>
        <begin position="17"/>
        <end position="35"/>
    </location>
</feature>